<dbReference type="GO" id="GO:0005524">
    <property type="term" value="F:ATP binding"/>
    <property type="evidence" value="ECO:0007669"/>
    <property type="project" value="UniProtKB-KW"/>
</dbReference>
<evidence type="ECO:0000256" key="7">
    <source>
        <dbReference type="ARBA" id="ARBA00022840"/>
    </source>
</evidence>
<evidence type="ECO:0000256" key="2">
    <source>
        <dbReference type="ARBA" id="ARBA00013160"/>
    </source>
</evidence>
<evidence type="ECO:0000256" key="5">
    <source>
        <dbReference type="ARBA" id="ARBA00022598"/>
    </source>
</evidence>
<keyword evidence="7" id="KW-0067">ATP-binding</keyword>
<dbReference type="Gene3D" id="3.40.50.620">
    <property type="entry name" value="HUPs"/>
    <property type="match status" value="1"/>
</dbReference>
<evidence type="ECO:0000256" key="6">
    <source>
        <dbReference type="ARBA" id="ARBA00022741"/>
    </source>
</evidence>
<keyword evidence="9" id="KW-0030">Aminoacyl-tRNA synthetase</keyword>
<dbReference type="AlphaFoldDB" id="A0A0F9LR58"/>
<sequence length="376" mass="43422">MDVISKIELIKRGTEEILTEDDLKLYLETGTPLNHYIGFEISGRIHLGTGIICMSKIKDFIDAGIKCTIFLADWHSWINDKLGGEMEKIQKIAVGYFKEGLKICLRSIGTDPEKVSFTLGSDLYHENDEYWETVIDVAKNTTLNRIQRSITIMGRKMGEKIDFAKLLYPIMQVADIFIQNVNFAHAGYDQRKAHVIARDIALKMKKNKLKDKAGEKIKPICIHHHLILGLKKPPIWPITNESQIQEQWSDMKMSKSIPNSAVFIHDSPDDIRTKIKSAFCPEGNITFNPIMDWAKNIIFRHEKAHLLIERKSKFGGNIEFNSFEDLKNSYLKKEIHPLDLKINIANKIIEILEPIRKHFDQPKIKKMQMELEELVR</sequence>
<dbReference type="InterPro" id="IPR002306">
    <property type="entry name" value="Trp-tRNA-ligase"/>
</dbReference>
<evidence type="ECO:0000256" key="10">
    <source>
        <dbReference type="ARBA" id="ARBA00033323"/>
    </source>
</evidence>
<evidence type="ECO:0000256" key="4">
    <source>
        <dbReference type="ARBA" id="ARBA00022490"/>
    </source>
</evidence>
<dbReference type="EMBL" id="LAZR01006792">
    <property type="protein sequence ID" value="KKM89616.1"/>
    <property type="molecule type" value="Genomic_DNA"/>
</dbReference>
<protein>
    <recommendedName>
        <fullName evidence="10">Tyrosyl-tRNA synthetase</fullName>
        <ecNumber evidence="2">6.1.1.1</ecNumber>
        <ecNumber evidence="3">6.1.1.2</ecNumber>
    </recommendedName>
</protein>
<dbReference type="GO" id="GO:0004830">
    <property type="term" value="F:tryptophan-tRNA ligase activity"/>
    <property type="evidence" value="ECO:0007669"/>
    <property type="project" value="UniProtKB-EC"/>
</dbReference>
<dbReference type="InterPro" id="IPR014729">
    <property type="entry name" value="Rossmann-like_a/b/a_fold"/>
</dbReference>
<dbReference type="InterPro" id="IPR023617">
    <property type="entry name" value="Tyr-tRNA-ligase_arc/euk-type"/>
</dbReference>
<comment type="similarity">
    <text evidence="1">Belongs to the class-I aminoacyl-tRNA synthetase family.</text>
</comment>
<evidence type="ECO:0000256" key="8">
    <source>
        <dbReference type="ARBA" id="ARBA00022917"/>
    </source>
</evidence>
<dbReference type="InterPro" id="IPR002305">
    <property type="entry name" value="aa-tRNA-synth_Ic"/>
</dbReference>
<evidence type="ECO:0000256" key="9">
    <source>
        <dbReference type="ARBA" id="ARBA00023146"/>
    </source>
</evidence>
<dbReference type="GO" id="GO:0004831">
    <property type="term" value="F:tyrosine-tRNA ligase activity"/>
    <property type="evidence" value="ECO:0007669"/>
    <property type="project" value="UniProtKB-EC"/>
</dbReference>
<dbReference type="EC" id="6.1.1.1" evidence="2"/>
<dbReference type="EC" id="6.1.1.2" evidence="3"/>
<dbReference type="SUPFAM" id="SSF52374">
    <property type="entry name" value="Nucleotidylyl transferase"/>
    <property type="match status" value="1"/>
</dbReference>
<dbReference type="InterPro" id="IPR023678">
    <property type="entry name" value="Tyr-tRNA-ligase_4"/>
</dbReference>
<proteinExistence type="inferred from homology"/>
<accession>A0A0F9LR58</accession>
<dbReference type="PRINTS" id="PR01039">
    <property type="entry name" value="TRNASYNTHTRP"/>
</dbReference>
<comment type="catalytic activity">
    <reaction evidence="11">
        <text>tRNA(Tyr) + L-tyrosine + ATP = L-tyrosyl-tRNA(Tyr) + AMP + diphosphate + H(+)</text>
        <dbReference type="Rhea" id="RHEA:10220"/>
        <dbReference type="Rhea" id="RHEA-COMP:9706"/>
        <dbReference type="Rhea" id="RHEA-COMP:9707"/>
        <dbReference type="ChEBI" id="CHEBI:15378"/>
        <dbReference type="ChEBI" id="CHEBI:30616"/>
        <dbReference type="ChEBI" id="CHEBI:33019"/>
        <dbReference type="ChEBI" id="CHEBI:58315"/>
        <dbReference type="ChEBI" id="CHEBI:78442"/>
        <dbReference type="ChEBI" id="CHEBI:78536"/>
        <dbReference type="ChEBI" id="CHEBI:456215"/>
        <dbReference type="EC" id="6.1.1.1"/>
    </reaction>
</comment>
<dbReference type="HAMAP" id="MF_02009">
    <property type="entry name" value="Tyr_tRNA_synth_type4"/>
    <property type="match status" value="1"/>
</dbReference>
<dbReference type="PIRSF" id="PIRSF006588">
    <property type="entry name" value="TyrRS_arch_euk"/>
    <property type="match status" value="1"/>
</dbReference>
<reference evidence="12" key="1">
    <citation type="journal article" date="2015" name="Nature">
        <title>Complex archaea that bridge the gap between prokaryotes and eukaryotes.</title>
        <authorList>
            <person name="Spang A."/>
            <person name="Saw J.H."/>
            <person name="Jorgensen S.L."/>
            <person name="Zaremba-Niedzwiedzka K."/>
            <person name="Martijn J."/>
            <person name="Lind A.E."/>
            <person name="van Eijk R."/>
            <person name="Schleper C."/>
            <person name="Guy L."/>
            <person name="Ettema T.J."/>
        </authorList>
    </citation>
    <scope>NUCLEOTIDE SEQUENCE</scope>
</reference>
<evidence type="ECO:0000256" key="11">
    <source>
        <dbReference type="ARBA" id="ARBA00048248"/>
    </source>
</evidence>
<keyword evidence="5" id="KW-0436">Ligase</keyword>
<evidence type="ECO:0000256" key="3">
    <source>
        <dbReference type="ARBA" id="ARBA00013161"/>
    </source>
</evidence>
<dbReference type="GO" id="GO:0005737">
    <property type="term" value="C:cytoplasm"/>
    <property type="evidence" value="ECO:0007669"/>
    <property type="project" value="InterPro"/>
</dbReference>
<dbReference type="NCBIfam" id="NF006330">
    <property type="entry name" value="PRK08560.1"/>
    <property type="match status" value="1"/>
</dbReference>
<evidence type="ECO:0000313" key="12">
    <source>
        <dbReference type="EMBL" id="KKM89616.1"/>
    </source>
</evidence>
<gene>
    <name evidence="12" type="ORF">LCGC14_1246900</name>
</gene>
<evidence type="ECO:0000256" key="1">
    <source>
        <dbReference type="ARBA" id="ARBA00005594"/>
    </source>
</evidence>
<organism evidence="12">
    <name type="scientific">marine sediment metagenome</name>
    <dbReference type="NCBI Taxonomy" id="412755"/>
    <lineage>
        <taxon>unclassified sequences</taxon>
        <taxon>metagenomes</taxon>
        <taxon>ecological metagenomes</taxon>
    </lineage>
</organism>
<keyword evidence="6" id="KW-0547">Nucleotide-binding</keyword>
<comment type="caution">
    <text evidence="12">The sequence shown here is derived from an EMBL/GenBank/DDBJ whole genome shotgun (WGS) entry which is preliminary data.</text>
</comment>
<dbReference type="InterPro" id="IPR050489">
    <property type="entry name" value="Tyr-tRNA_synthase"/>
</dbReference>
<dbReference type="GO" id="GO:0006436">
    <property type="term" value="P:tryptophanyl-tRNA aminoacylation"/>
    <property type="evidence" value="ECO:0007669"/>
    <property type="project" value="InterPro"/>
</dbReference>
<dbReference type="Gene3D" id="1.10.240.10">
    <property type="entry name" value="Tyrosyl-Transfer RNA Synthetase"/>
    <property type="match status" value="1"/>
</dbReference>
<dbReference type="PANTHER" id="PTHR46264:SF4">
    <property type="entry name" value="TYROSINE--TRNA LIGASE, CYTOPLASMIC"/>
    <property type="match status" value="1"/>
</dbReference>
<dbReference type="GO" id="GO:0006437">
    <property type="term" value="P:tyrosyl-tRNA aminoacylation"/>
    <property type="evidence" value="ECO:0007669"/>
    <property type="project" value="InterPro"/>
</dbReference>
<keyword evidence="4" id="KW-0963">Cytoplasm</keyword>
<keyword evidence="8" id="KW-0648">Protein biosynthesis</keyword>
<name>A0A0F9LR58_9ZZZZ</name>
<dbReference type="PANTHER" id="PTHR46264">
    <property type="entry name" value="TYROSINE-TRNA LIGASE"/>
    <property type="match status" value="1"/>
</dbReference>
<dbReference type="Pfam" id="PF00579">
    <property type="entry name" value="tRNA-synt_1b"/>
    <property type="match status" value="1"/>
</dbReference>